<dbReference type="GO" id="GO:0015179">
    <property type="term" value="F:L-amino acid transmembrane transporter activity"/>
    <property type="evidence" value="ECO:0007669"/>
    <property type="project" value="TreeGrafter"/>
</dbReference>
<comment type="caution">
    <text evidence="9">The sequence shown here is derived from an EMBL/GenBank/DDBJ whole genome shotgun (WGS) entry which is preliminary data.</text>
</comment>
<dbReference type="Pfam" id="PF01490">
    <property type="entry name" value="Aa_trans"/>
    <property type="match status" value="1"/>
</dbReference>
<evidence type="ECO:0000259" key="8">
    <source>
        <dbReference type="Pfam" id="PF01490"/>
    </source>
</evidence>
<name>A0AAD9ZV10_9ROSI</name>
<evidence type="ECO:0000313" key="9">
    <source>
        <dbReference type="EMBL" id="KAK3193687.1"/>
    </source>
</evidence>
<evidence type="ECO:0000256" key="4">
    <source>
        <dbReference type="ARBA" id="ARBA00022970"/>
    </source>
</evidence>
<dbReference type="EMBL" id="JANJYJ010000008">
    <property type="protein sequence ID" value="KAK3193687.1"/>
    <property type="molecule type" value="Genomic_DNA"/>
</dbReference>
<reference evidence="9" key="1">
    <citation type="journal article" date="2023" name="Plant J.">
        <title>Genome sequences and population genomics provide insights into the demographic history, inbreeding, and mutation load of two 'living fossil' tree species of Dipteronia.</title>
        <authorList>
            <person name="Feng Y."/>
            <person name="Comes H.P."/>
            <person name="Chen J."/>
            <person name="Zhu S."/>
            <person name="Lu R."/>
            <person name="Zhang X."/>
            <person name="Li P."/>
            <person name="Qiu J."/>
            <person name="Olsen K.M."/>
            <person name="Qiu Y."/>
        </authorList>
    </citation>
    <scope>NUCLEOTIDE SEQUENCE</scope>
    <source>
        <strain evidence="9">NBL</strain>
    </source>
</reference>
<keyword evidence="4" id="KW-0029">Amino-acid transport</keyword>
<feature type="transmembrane region" description="Helical" evidence="7">
    <location>
        <begin position="27"/>
        <end position="46"/>
    </location>
</feature>
<feature type="domain" description="Amino acid transporter transmembrane" evidence="8">
    <location>
        <begin position="16"/>
        <end position="111"/>
    </location>
</feature>
<evidence type="ECO:0000256" key="2">
    <source>
        <dbReference type="ARBA" id="ARBA00022448"/>
    </source>
</evidence>
<dbReference type="InterPro" id="IPR013057">
    <property type="entry name" value="AA_transpt_TM"/>
</dbReference>
<keyword evidence="6 7" id="KW-0472">Membrane</keyword>
<evidence type="ECO:0000256" key="1">
    <source>
        <dbReference type="ARBA" id="ARBA00004141"/>
    </source>
</evidence>
<dbReference type="PANTHER" id="PTHR22950">
    <property type="entry name" value="AMINO ACID TRANSPORTER"/>
    <property type="match status" value="1"/>
</dbReference>
<keyword evidence="10" id="KW-1185">Reference proteome</keyword>
<dbReference type="Proteomes" id="UP001281410">
    <property type="component" value="Unassembled WGS sequence"/>
</dbReference>
<evidence type="ECO:0000256" key="6">
    <source>
        <dbReference type="ARBA" id="ARBA00023136"/>
    </source>
</evidence>
<accession>A0AAD9ZV10</accession>
<comment type="subcellular location">
    <subcellularLocation>
        <location evidence="1">Membrane</location>
        <topology evidence="1">Multi-pass membrane protein</topology>
    </subcellularLocation>
</comment>
<feature type="transmembrane region" description="Helical" evidence="7">
    <location>
        <begin position="58"/>
        <end position="84"/>
    </location>
</feature>
<keyword evidence="2" id="KW-0813">Transport</keyword>
<keyword evidence="3 7" id="KW-0812">Transmembrane</keyword>
<evidence type="ECO:0000313" key="10">
    <source>
        <dbReference type="Proteomes" id="UP001281410"/>
    </source>
</evidence>
<dbReference type="GO" id="GO:0015175">
    <property type="term" value="F:neutral L-amino acid transmembrane transporter activity"/>
    <property type="evidence" value="ECO:0007669"/>
    <property type="project" value="TreeGrafter"/>
</dbReference>
<dbReference type="GO" id="GO:0005774">
    <property type="term" value="C:vacuolar membrane"/>
    <property type="evidence" value="ECO:0007669"/>
    <property type="project" value="TreeGrafter"/>
</dbReference>
<proteinExistence type="predicted"/>
<evidence type="ECO:0000256" key="5">
    <source>
        <dbReference type="ARBA" id="ARBA00022989"/>
    </source>
</evidence>
<dbReference type="AlphaFoldDB" id="A0AAD9ZV10"/>
<evidence type="ECO:0000256" key="7">
    <source>
        <dbReference type="SAM" id="Phobius"/>
    </source>
</evidence>
<organism evidence="9 10">
    <name type="scientific">Dipteronia sinensis</name>
    <dbReference type="NCBI Taxonomy" id="43782"/>
    <lineage>
        <taxon>Eukaryota</taxon>
        <taxon>Viridiplantae</taxon>
        <taxon>Streptophyta</taxon>
        <taxon>Embryophyta</taxon>
        <taxon>Tracheophyta</taxon>
        <taxon>Spermatophyta</taxon>
        <taxon>Magnoliopsida</taxon>
        <taxon>eudicotyledons</taxon>
        <taxon>Gunneridae</taxon>
        <taxon>Pentapetalae</taxon>
        <taxon>rosids</taxon>
        <taxon>malvids</taxon>
        <taxon>Sapindales</taxon>
        <taxon>Sapindaceae</taxon>
        <taxon>Hippocastanoideae</taxon>
        <taxon>Acereae</taxon>
        <taxon>Dipteronia</taxon>
    </lineage>
</organism>
<sequence length="116" mass="12729">MGVVMVEDVMIFSKHWPVLKAFGDFSIFSYGIGVAIYVFKGIGMILPSESETKDQDKFVKVLGLCMAFISLIYGSFGALGYFAFGEETKDIITTNLGARLVSILVQMGMCSTLDEM</sequence>
<protein>
    <recommendedName>
        <fullName evidence="8">Amino acid transporter transmembrane domain-containing protein</fullName>
    </recommendedName>
</protein>
<dbReference type="PANTHER" id="PTHR22950:SF674">
    <property type="entry name" value="AMINO ACID TRANSPORTER AVT3A"/>
    <property type="match status" value="1"/>
</dbReference>
<evidence type="ECO:0000256" key="3">
    <source>
        <dbReference type="ARBA" id="ARBA00022692"/>
    </source>
</evidence>
<gene>
    <name evidence="9" type="ORF">Dsin_024997</name>
</gene>
<keyword evidence="5 7" id="KW-1133">Transmembrane helix</keyword>